<name>A0ABP5F1P7_9ACTN</name>
<accession>A0ABP5F1P7</accession>
<dbReference type="Gene3D" id="3.30.530.20">
    <property type="match status" value="1"/>
</dbReference>
<proteinExistence type="predicted"/>
<keyword evidence="2" id="KW-1185">Reference proteome</keyword>
<dbReference type="EMBL" id="BAAAQN010000001">
    <property type="protein sequence ID" value="GAA2010465.1"/>
    <property type="molecule type" value="Genomic_DNA"/>
</dbReference>
<dbReference type="InterPro" id="IPR019587">
    <property type="entry name" value="Polyketide_cyclase/dehydratase"/>
</dbReference>
<evidence type="ECO:0000313" key="2">
    <source>
        <dbReference type="Proteomes" id="UP001500751"/>
    </source>
</evidence>
<evidence type="ECO:0008006" key="3">
    <source>
        <dbReference type="Google" id="ProtNLM"/>
    </source>
</evidence>
<dbReference type="InterPro" id="IPR023393">
    <property type="entry name" value="START-like_dom_sf"/>
</dbReference>
<reference evidence="2" key="1">
    <citation type="journal article" date="2019" name="Int. J. Syst. Evol. Microbiol.">
        <title>The Global Catalogue of Microorganisms (GCM) 10K type strain sequencing project: providing services to taxonomists for standard genome sequencing and annotation.</title>
        <authorList>
            <consortium name="The Broad Institute Genomics Platform"/>
            <consortium name="The Broad Institute Genome Sequencing Center for Infectious Disease"/>
            <person name="Wu L."/>
            <person name="Ma J."/>
        </authorList>
    </citation>
    <scope>NUCLEOTIDE SEQUENCE [LARGE SCALE GENOMIC DNA]</scope>
    <source>
        <strain evidence="2">JCM 16014</strain>
    </source>
</reference>
<comment type="caution">
    <text evidence="1">The sequence shown here is derived from an EMBL/GenBank/DDBJ whole genome shotgun (WGS) entry which is preliminary data.</text>
</comment>
<dbReference type="SUPFAM" id="SSF55961">
    <property type="entry name" value="Bet v1-like"/>
    <property type="match status" value="1"/>
</dbReference>
<dbReference type="RefSeq" id="WP_344663380.1">
    <property type="nucleotide sequence ID" value="NZ_BAAAQN010000001.1"/>
</dbReference>
<organism evidence="1 2">
    <name type="scientific">Catenulispora yoronensis</name>
    <dbReference type="NCBI Taxonomy" id="450799"/>
    <lineage>
        <taxon>Bacteria</taxon>
        <taxon>Bacillati</taxon>
        <taxon>Actinomycetota</taxon>
        <taxon>Actinomycetes</taxon>
        <taxon>Catenulisporales</taxon>
        <taxon>Catenulisporaceae</taxon>
        <taxon>Catenulispora</taxon>
    </lineage>
</organism>
<dbReference type="Pfam" id="PF10604">
    <property type="entry name" value="Polyketide_cyc2"/>
    <property type="match status" value="1"/>
</dbReference>
<evidence type="ECO:0000313" key="1">
    <source>
        <dbReference type="EMBL" id="GAA2010465.1"/>
    </source>
</evidence>
<gene>
    <name evidence="1" type="ORF">GCM10009839_00450</name>
</gene>
<protein>
    <recommendedName>
        <fullName evidence="3">Polyketide cyclase / dehydrase and lipid transport</fullName>
    </recommendedName>
</protein>
<dbReference type="Proteomes" id="UP001500751">
    <property type="component" value="Unassembled WGS sequence"/>
</dbReference>
<sequence>MIEIEHRATFPQTAEQVFAAVVDFPTLPRWQADVLAAELTSADLALGAVVHQVRKVMGKRTETDFTATEYVAGELLTLETAADVKPAVRQRYRVTADGTGSVVEFQLRLDGVPKMAEHLAKAQLGKNVPKMFNNLGALLAGVSVG</sequence>